<sequence length="481" mass="50808">MSKQVIPDVGTEWDRSSLLWGFRAGGGAPWHLHSPADGSLVQGVCLLSGDELEALTRTRQAVPAEDAGSLAVRLSTALAHLRRPLQQAMVLETGFTVGDCDEILEGCLDYLDNYSGNISGCFHGDAPPQSYQTSNATRQIRMAVCPWGTVAVILPQNAFLLLALTCLLNGVAAGNRVILRAPLQSARSAALLATALEMAGVAPGTVSVALVRAQDFVEALYRSPEPCLIHYLGGTKHAPALLAGAFRHGKGVLIDGEGNGRVYVGEDAAPGPAAELLTAGALRYNGQTCTSVNGAVIHPAIYPVLRDLLAERWRALRAGNPLTGGAAAVQVGPLFSEEQAAWCLRQIEESRGTILSGGRRDGNLLHPTLVEEPSPDSGLVTEGLFGAALWIASGTAEDFVSGWRGNRYPLCAGVLSPSADAAWWLARLPNLARLTLNGDPSVESVFEPWGGYGASGNNPVGAWVDKYRRVLQVDEPFPADV</sequence>
<evidence type="ECO:0000256" key="1">
    <source>
        <dbReference type="ARBA" id="ARBA00023002"/>
    </source>
</evidence>
<dbReference type="SUPFAM" id="SSF53720">
    <property type="entry name" value="ALDH-like"/>
    <property type="match status" value="1"/>
</dbReference>
<accession>A0A6J4HAQ5</accession>
<dbReference type="InterPro" id="IPR016161">
    <property type="entry name" value="Ald_DH/histidinol_DH"/>
</dbReference>
<dbReference type="Gene3D" id="3.40.605.10">
    <property type="entry name" value="Aldehyde Dehydrogenase, Chain A, domain 1"/>
    <property type="match status" value="1"/>
</dbReference>
<gene>
    <name evidence="3" type="ORF">AVDCRST_MAG63-282</name>
</gene>
<evidence type="ECO:0000259" key="2">
    <source>
        <dbReference type="Pfam" id="PF00171"/>
    </source>
</evidence>
<keyword evidence="1" id="KW-0560">Oxidoreductase</keyword>
<dbReference type="InterPro" id="IPR016163">
    <property type="entry name" value="Ald_DH_C"/>
</dbReference>
<evidence type="ECO:0000313" key="3">
    <source>
        <dbReference type="EMBL" id="CAA9217052.1"/>
    </source>
</evidence>
<dbReference type="InterPro" id="IPR015590">
    <property type="entry name" value="Aldehyde_DH_dom"/>
</dbReference>
<feature type="domain" description="Aldehyde dehydrogenase" evidence="2">
    <location>
        <begin position="60"/>
        <end position="458"/>
    </location>
</feature>
<name>A0A6J4HAQ5_9BACT</name>
<dbReference type="AlphaFoldDB" id="A0A6J4HAQ5"/>
<reference evidence="3" key="1">
    <citation type="submission" date="2020-02" db="EMBL/GenBank/DDBJ databases">
        <authorList>
            <person name="Meier V. D."/>
        </authorList>
    </citation>
    <scope>NUCLEOTIDE SEQUENCE</scope>
    <source>
        <strain evidence="3">AVDCRST_MAG63</strain>
    </source>
</reference>
<dbReference type="PANTHER" id="PTHR43353">
    <property type="entry name" value="SUCCINATE-SEMIALDEHYDE DEHYDROGENASE, MITOCHONDRIAL"/>
    <property type="match status" value="1"/>
</dbReference>
<dbReference type="InterPro" id="IPR016162">
    <property type="entry name" value="Ald_DH_N"/>
</dbReference>
<organism evidence="3">
    <name type="scientific">uncultured Armatimonadetes bacterium</name>
    <dbReference type="NCBI Taxonomy" id="157466"/>
    <lineage>
        <taxon>Bacteria</taxon>
        <taxon>Bacillati</taxon>
        <taxon>Armatimonadota</taxon>
        <taxon>environmental samples</taxon>
    </lineage>
</organism>
<protein>
    <recommendedName>
        <fullName evidence="2">Aldehyde dehydrogenase domain-containing protein</fullName>
    </recommendedName>
</protein>
<proteinExistence type="predicted"/>
<dbReference type="GO" id="GO:0016620">
    <property type="term" value="F:oxidoreductase activity, acting on the aldehyde or oxo group of donors, NAD or NADP as acceptor"/>
    <property type="evidence" value="ECO:0007669"/>
    <property type="project" value="InterPro"/>
</dbReference>
<dbReference type="InterPro" id="IPR050740">
    <property type="entry name" value="Aldehyde_DH_Superfamily"/>
</dbReference>
<dbReference type="Gene3D" id="3.40.309.10">
    <property type="entry name" value="Aldehyde Dehydrogenase, Chain A, domain 2"/>
    <property type="match status" value="1"/>
</dbReference>
<dbReference type="EMBL" id="CADCTO010000036">
    <property type="protein sequence ID" value="CAA9217052.1"/>
    <property type="molecule type" value="Genomic_DNA"/>
</dbReference>
<dbReference type="PANTHER" id="PTHR43353:SF5">
    <property type="entry name" value="SUCCINATE-SEMIALDEHYDE DEHYDROGENASE, MITOCHONDRIAL"/>
    <property type="match status" value="1"/>
</dbReference>
<dbReference type="Pfam" id="PF00171">
    <property type="entry name" value="Aldedh"/>
    <property type="match status" value="1"/>
</dbReference>